<evidence type="ECO:0000256" key="1">
    <source>
        <dbReference type="SAM" id="MobiDB-lite"/>
    </source>
</evidence>
<evidence type="ECO:0000313" key="3">
    <source>
        <dbReference type="Proteomes" id="UP000242791"/>
    </source>
</evidence>
<name>A0A1J9P5T0_9EURO</name>
<dbReference type="Proteomes" id="UP000242791">
    <property type="component" value="Unassembled WGS sequence"/>
</dbReference>
<organism evidence="2 3">
    <name type="scientific">Blastomyces percursus</name>
    <dbReference type="NCBI Taxonomy" id="1658174"/>
    <lineage>
        <taxon>Eukaryota</taxon>
        <taxon>Fungi</taxon>
        <taxon>Dikarya</taxon>
        <taxon>Ascomycota</taxon>
        <taxon>Pezizomycotina</taxon>
        <taxon>Eurotiomycetes</taxon>
        <taxon>Eurotiomycetidae</taxon>
        <taxon>Onygenales</taxon>
        <taxon>Ajellomycetaceae</taxon>
        <taxon>Blastomyces</taxon>
    </lineage>
</organism>
<sequence>METAMTPLDLGGGGRIPDVENLQATQQPEATTSAQVEAGLYADVLEAPLRAPTKPRKRRTPWTPYGASTRPESQFLASFRQEIEDNLKAYARGLEQALRAEFETIREQLGTSIAALERR</sequence>
<proteinExistence type="predicted"/>
<dbReference type="AlphaFoldDB" id="A0A1J9P5T0"/>
<dbReference type="VEuPathDB" id="FungiDB:ACJ73_09580"/>
<feature type="compositionally biased region" description="Polar residues" evidence="1">
    <location>
        <begin position="22"/>
        <end position="35"/>
    </location>
</feature>
<gene>
    <name evidence="2" type="ORF">ACJ73_09580</name>
</gene>
<comment type="caution">
    <text evidence="2">The sequence shown here is derived from an EMBL/GenBank/DDBJ whole genome shotgun (WGS) entry which is preliminary data.</text>
</comment>
<evidence type="ECO:0000313" key="2">
    <source>
        <dbReference type="EMBL" id="OJD11242.1"/>
    </source>
</evidence>
<feature type="non-terminal residue" evidence="2">
    <location>
        <position position="119"/>
    </location>
</feature>
<protein>
    <submittedName>
        <fullName evidence="2">Uncharacterized protein</fullName>
    </submittedName>
</protein>
<reference evidence="2 3" key="1">
    <citation type="submission" date="2015-08" db="EMBL/GenBank/DDBJ databases">
        <title>Emmonsia species relationships and genome sequence.</title>
        <authorList>
            <person name="Cuomo C.A."/>
            <person name="Schwartz I.S."/>
            <person name="Kenyon C."/>
            <person name="De Hoog G.S."/>
            <person name="Govender N.P."/>
            <person name="Botha A."/>
            <person name="Moreno L."/>
            <person name="De Vries M."/>
            <person name="Munoz J.F."/>
            <person name="Stielow J.B."/>
        </authorList>
    </citation>
    <scope>NUCLEOTIDE SEQUENCE [LARGE SCALE GENOMIC DNA]</scope>
    <source>
        <strain evidence="2 3">EI222</strain>
    </source>
</reference>
<keyword evidence="3" id="KW-1185">Reference proteome</keyword>
<dbReference type="EMBL" id="LGTZ01002779">
    <property type="protein sequence ID" value="OJD11242.1"/>
    <property type="molecule type" value="Genomic_DNA"/>
</dbReference>
<accession>A0A1J9P5T0</accession>
<feature type="region of interest" description="Disordered" evidence="1">
    <location>
        <begin position="1"/>
        <end position="69"/>
    </location>
</feature>
<dbReference type="STRING" id="1658174.A0A1J9P5T0"/>